<reference evidence="3 4" key="1">
    <citation type="submission" date="2023-11" db="EMBL/GenBank/DDBJ databases">
        <title>Genome sequence of Microbacterium rhizosphaerae KACC 19337.</title>
        <authorList>
            <person name="Choi H."/>
            <person name="Kim S."/>
            <person name="Kim Y."/>
            <person name="Kwon S.-W."/>
            <person name="Heo J."/>
        </authorList>
    </citation>
    <scope>NUCLEOTIDE SEQUENCE [LARGE SCALE GENOMIC DNA]</scope>
    <source>
        <strain evidence="3 4">KACC 19337</strain>
    </source>
</reference>
<evidence type="ECO:0000313" key="3">
    <source>
        <dbReference type="EMBL" id="WPR89050.1"/>
    </source>
</evidence>
<dbReference type="InterPro" id="IPR023393">
    <property type="entry name" value="START-like_dom_sf"/>
</dbReference>
<organism evidence="3 4">
    <name type="scientific">Microbacterium rhizosphaerae</name>
    <dbReference type="NCBI Taxonomy" id="1678237"/>
    <lineage>
        <taxon>Bacteria</taxon>
        <taxon>Bacillati</taxon>
        <taxon>Actinomycetota</taxon>
        <taxon>Actinomycetes</taxon>
        <taxon>Micrococcales</taxon>
        <taxon>Microbacteriaceae</taxon>
        <taxon>Microbacterium</taxon>
    </lineage>
</organism>
<evidence type="ECO:0000259" key="2">
    <source>
        <dbReference type="Pfam" id="PF08327"/>
    </source>
</evidence>
<dbReference type="Pfam" id="PF08327">
    <property type="entry name" value="AHSA1"/>
    <property type="match status" value="1"/>
</dbReference>
<dbReference type="SUPFAM" id="SSF55961">
    <property type="entry name" value="Bet v1-like"/>
    <property type="match status" value="1"/>
</dbReference>
<dbReference type="Proteomes" id="UP001323798">
    <property type="component" value="Chromosome"/>
</dbReference>
<dbReference type="Gene3D" id="3.30.530.20">
    <property type="match status" value="1"/>
</dbReference>
<dbReference type="CDD" id="cd07814">
    <property type="entry name" value="SRPBCC_CalC_Aha1-like"/>
    <property type="match status" value="1"/>
</dbReference>
<gene>
    <name evidence="3" type="ORF">SM116_14985</name>
</gene>
<evidence type="ECO:0000256" key="1">
    <source>
        <dbReference type="ARBA" id="ARBA00006817"/>
    </source>
</evidence>
<keyword evidence="4" id="KW-1185">Reference proteome</keyword>
<dbReference type="InterPro" id="IPR013538">
    <property type="entry name" value="ASHA1/2-like_C"/>
</dbReference>
<dbReference type="EMBL" id="CP139368">
    <property type="protein sequence ID" value="WPR89050.1"/>
    <property type="molecule type" value="Genomic_DNA"/>
</dbReference>
<proteinExistence type="inferred from homology"/>
<name>A0ABZ0SJP9_9MICO</name>
<feature type="domain" description="Activator of Hsp90 ATPase homologue 1/2-like C-terminal" evidence="2">
    <location>
        <begin position="12"/>
        <end position="130"/>
    </location>
</feature>
<dbReference type="RefSeq" id="WP_320941767.1">
    <property type="nucleotide sequence ID" value="NZ_BAABEU010000001.1"/>
</dbReference>
<sequence length="136" mass="15112">MSAFVVSRLVRADPHTAFDAWTKVEQLQQWWWPQWPDTTFELDVQEGGAYTIRSAQGDAAVSGGYSEVRPGHVLTFGWQWQADMSDADTVTVLFTPDAQGLTEVTVVHVSPGRPVDPDNQQGWNDVLQRLPDSSPA</sequence>
<protein>
    <submittedName>
        <fullName evidence="3">SRPBCC domain-containing protein</fullName>
    </submittedName>
</protein>
<accession>A0ABZ0SJP9</accession>
<evidence type="ECO:0000313" key="4">
    <source>
        <dbReference type="Proteomes" id="UP001323798"/>
    </source>
</evidence>
<comment type="similarity">
    <text evidence="1">Belongs to the AHA1 family.</text>
</comment>